<dbReference type="InterPro" id="IPR036591">
    <property type="entry name" value="YggU-like_sf"/>
</dbReference>
<dbReference type="InterPro" id="IPR003746">
    <property type="entry name" value="DUF167"/>
</dbReference>
<comment type="caution">
    <text evidence="2">The sequence shown here is derived from an EMBL/GenBank/DDBJ whole genome shotgun (WGS) entry which is preliminary data.</text>
</comment>
<dbReference type="SUPFAM" id="SSF69786">
    <property type="entry name" value="YggU-like"/>
    <property type="match status" value="1"/>
</dbReference>
<reference evidence="2" key="1">
    <citation type="submission" date="2022-07" db="EMBL/GenBank/DDBJ databases">
        <title>Phylogenomic reconstructions and comparative analyses of Kickxellomycotina fungi.</title>
        <authorList>
            <person name="Reynolds N.K."/>
            <person name="Stajich J.E."/>
            <person name="Barry K."/>
            <person name="Grigoriev I.V."/>
            <person name="Crous P."/>
            <person name="Smith M.E."/>
        </authorList>
    </citation>
    <scope>NUCLEOTIDE SEQUENCE</scope>
    <source>
        <strain evidence="2">BCRC 34381</strain>
    </source>
</reference>
<protein>
    <submittedName>
        <fullName evidence="2">Uncharacterized protein</fullName>
    </submittedName>
</protein>
<name>A0A9W7YCM9_9FUNG</name>
<dbReference type="PANTHER" id="PTHR13420">
    <property type="entry name" value="UPF0235 PROTEIN C15ORF40"/>
    <property type="match status" value="1"/>
</dbReference>
<comment type="similarity">
    <text evidence="1">Belongs to the UPF0235 family.</text>
</comment>
<dbReference type="PANTHER" id="PTHR13420:SF7">
    <property type="entry name" value="UPF0235 PROTEIN C15ORF40"/>
    <property type="match status" value="1"/>
</dbReference>
<dbReference type="NCBIfam" id="TIGR00251">
    <property type="entry name" value="DUF167 family protein"/>
    <property type="match status" value="1"/>
</dbReference>
<evidence type="ECO:0000256" key="1">
    <source>
        <dbReference type="ARBA" id="ARBA00010364"/>
    </source>
</evidence>
<dbReference type="EMBL" id="JANBOI010000653">
    <property type="protein sequence ID" value="KAJ1729220.1"/>
    <property type="molecule type" value="Genomic_DNA"/>
</dbReference>
<evidence type="ECO:0000313" key="2">
    <source>
        <dbReference type="EMBL" id="KAJ1729220.1"/>
    </source>
</evidence>
<dbReference type="Gene3D" id="3.30.1200.10">
    <property type="entry name" value="YggU-like"/>
    <property type="match status" value="1"/>
</dbReference>
<gene>
    <name evidence="2" type="ORF">LPJ61_003631</name>
</gene>
<proteinExistence type="inferred from homology"/>
<organism evidence="2 3">
    <name type="scientific">Coemansia biformis</name>
    <dbReference type="NCBI Taxonomy" id="1286918"/>
    <lineage>
        <taxon>Eukaryota</taxon>
        <taxon>Fungi</taxon>
        <taxon>Fungi incertae sedis</taxon>
        <taxon>Zoopagomycota</taxon>
        <taxon>Kickxellomycotina</taxon>
        <taxon>Kickxellomycetes</taxon>
        <taxon>Kickxellales</taxon>
        <taxon>Kickxellaceae</taxon>
        <taxon>Coemansia</taxon>
    </lineage>
</organism>
<accession>A0A9W7YCM9</accession>
<dbReference type="Pfam" id="PF02594">
    <property type="entry name" value="DUF167"/>
    <property type="match status" value="1"/>
</dbReference>
<dbReference type="HAMAP" id="MF_00634">
    <property type="entry name" value="UPF0235"/>
    <property type="match status" value="1"/>
</dbReference>
<dbReference type="OrthoDB" id="244097at2759"/>
<dbReference type="GO" id="GO:0005737">
    <property type="term" value="C:cytoplasm"/>
    <property type="evidence" value="ECO:0007669"/>
    <property type="project" value="TreeGrafter"/>
</dbReference>
<evidence type="ECO:0000313" key="3">
    <source>
        <dbReference type="Proteomes" id="UP001143981"/>
    </source>
</evidence>
<dbReference type="Proteomes" id="UP001143981">
    <property type="component" value="Unassembled WGS sequence"/>
</dbReference>
<sequence length="108" mass="11662">MGTKQKLGPVSLRDGSIAVRLLVKPGARASCVTSIDDESVHVRIAAPPRDGEANKEAIRFVAEILNIPKSTIRLDHGQRSRSKTVEFPCNGRTVQDVVDTLSDIAAKD</sequence>
<dbReference type="SMART" id="SM01152">
    <property type="entry name" value="DUF167"/>
    <property type="match status" value="1"/>
</dbReference>
<dbReference type="AlphaFoldDB" id="A0A9W7YCM9"/>
<keyword evidence="3" id="KW-1185">Reference proteome</keyword>